<dbReference type="InParanoid" id="B0CX53"/>
<gene>
    <name evidence="1" type="ORF">LACBIDRAFT_292433</name>
</gene>
<dbReference type="Proteomes" id="UP000001194">
    <property type="component" value="Unassembled WGS sequence"/>
</dbReference>
<dbReference type="KEGG" id="lbc:LACBIDRAFT_292433"/>
<keyword evidence="2" id="KW-1185">Reference proteome</keyword>
<evidence type="ECO:0000313" key="2">
    <source>
        <dbReference type="Proteomes" id="UP000001194"/>
    </source>
</evidence>
<dbReference type="HOGENOM" id="CLU_1992989_0_0_1"/>
<proteinExistence type="predicted"/>
<dbReference type="RefSeq" id="XP_001876113.1">
    <property type="nucleotide sequence ID" value="XM_001876078.1"/>
</dbReference>
<accession>B0CX53</accession>
<evidence type="ECO:0000313" key="1">
    <source>
        <dbReference type="EMBL" id="EDR13615.1"/>
    </source>
</evidence>
<dbReference type="EMBL" id="DS547093">
    <property type="protein sequence ID" value="EDR13615.1"/>
    <property type="molecule type" value="Genomic_DNA"/>
</dbReference>
<reference evidence="1 2" key="1">
    <citation type="journal article" date="2008" name="Nature">
        <title>The genome of Laccaria bicolor provides insights into mycorrhizal symbiosis.</title>
        <authorList>
            <person name="Martin F."/>
            <person name="Aerts A."/>
            <person name="Ahren D."/>
            <person name="Brun A."/>
            <person name="Danchin E.G.J."/>
            <person name="Duchaussoy F."/>
            <person name="Gibon J."/>
            <person name="Kohler A."/>
            <person name="Lindquist E."/>
            <person name="Pereda V."/>
            <person name="Salamov A."/>
            <person name="Shapiro H.J."/>
            <person name="Wuyts J."/>
            <person name="Blaudez D."/>
            <person name="Buee M."/>
            <person name="Brokstein P."/>
            <person name="Canbaeck B."/>
            <person name="Cohen D."/>
            <person name="Courty P.E."/>
            <person name="Coutinho P.M."/>
            <person name="Delaruelle C."/>
            <person name="Detter J.C."/>
            <person name="Deveau A."/>
            <person name="DiFazio S."/>
            <person name="Duplessis S."/>
            <person name="Fraissinet-Tachet L."/>
            <person name="Lucic E."/>
            <person name="Frey-Klett P."/>
            <person name="Fourrey C."/>
            <person name="Feussner I."/>
            <person name="Gay G."/>
            <person name="Grimwood J."/>
            <person name="Hoegger P.J."/>
            <person name="Jain P."/>
            <person name="Kilaru S."/>
            <person name="Labbe J."/>
            <person name="Lin Y.C."/>
            <person name="Legue V."/>
            <person name="Le Tacon F."/>
            <person name="Marmeisse R."/>
            <person name="Melayah D."/>
            <person name="Montanini B."/>
            <person name="Muratet M."/>
            <person name="Nehls U."/>
            <person name="Niculita-Hirzel H."/>
            <person name="Oudot-Le Secq M.P."/>
            <person name="Peter M."/>
            <person name="Quesneville H."/>
            <person name="Rajashekar B."/>
            <person name="Reich M."/>
            <person name="Rouhier N."/>
            <person name="Schmutz J."/>
            <person name="Yin T."/>
            <person name="Chalot M."/>
            <person name="Henrissat B."/>
            <person name="Kuees U."/>
            <person name="Lucas S."/>
            <person name="Van de Peer Y."/>
            <person name="Podila G.K."/>
            <person name="Polle A."/>
            <person name="Pukkila P.J."/>
            <person name="Richardson P.M."/>
            <person name="Rouze P."/>
            <person name="Sanders I.R."/>
            <person name="Stajich J.E."/>
            <person name="Tunlid A."/>
            <person name="Tuskan G."/>
            <person name="Grigoriev I.V."/>
        </authorList>
    </citation>
    <scope>NUCLEOTIDE SEQUENCE [LARGE SCALE GENOMIC DNA]</scope>
    <source>
        <strain evidence="2">S238N-H82 / ATCC MYA-4686</strain>
    </source>
</reference>
<sequence>MTELVPTPTTFTSSCKPDALFISAVPPWRESVYMHGSPVQWPRIVVKMMENEKQIKRFQRPSETPRIHLKFFRRHLSSVRAELCKFSSSKQLMTVIGGVQQARFDSWRHQSWKYQNDERWERVVT</sequence>
<name>B0CX53_LACBS</name>
<dbReference type="GeneID" id="6071724"/>
<dbReference type="AlphaFoldDB" id="B0CX53"/>
<protein>
    <submittedName>
        <fullName evidence="1">Predicted protein</fullName>
    </submittedName>
</protein>
<organism evidence="2">
    <name type="scientific">Laccaria bicolor (strain S238N-H82 / ATCC MYA-4686)</name>
    <name type="common">Bicoloured deceiver</name>
    <name type="synonym">Laccaria laccata var. bicolor</name>
    <dbReference type="NCBI Taxonomy" id="486041"/>
    <lineage>
        <taxon>Eukaryota</taxon>
        <taxon>Fungi</taxon>
        <taxon>Dikarya</taxon>
        <taxon>Basidiomycota</taxon>
        <taxon>Agaricomycotina</taxon>
        <taxon>Agaricomycetes</taxon>
        <taxon>Agaricomycetidae</taxon>
        <taxon>Agaricales</taxon>
        <taxon>Agaricineae</taxon>
        <taxon>Hydnangiaceae</taxon>
        <taxon>Laccaria</taxon>
    </lineage>
</organism>